<evidence type="ECO:0000256" key="3">
    <source>
        <dbReference type="ARBA" id="ARBA00022692"/>
    </source>
</evidence>
<proteinExistence type="inferred from homology"/>
<dbReference type="RefSeq" id="WP_210807513.1">
    <property type="nucleotide sequence ID" value="NZ_JAGQDG010000002.1"/>
</dbReference>
<sequence>MRIVPFVFAALLLLVHAELWFGKGGVPHVMSLRSELTEQRARNDEARARNERLMAEVADLKDGVEIVEERARLDMGMIKPDEVLVVVAPGSR</sequence>
<evidence type="ECO:0000256" key="1">
    <source>
        <dbReference type="ARBA" id="ARBA00022475"/>
    </source>
</evidence>
<dbReference type="HAMAP" id="MF_00599">
    <property type="entry name" value="FtsB"/>
    <property type="match status" value="1"/>
</dbReference>
<evidence type="ECO:0000256" key="4">
    <source>
        <dbReference type="ARBA" id="ARBA00022989"/>
    </source>
</evidence>
<gene>
    <name evidence="7 8" type="primary">ftsB</name>
    <name evidence="8" type="ORF">KAK11_06745</name>
</gene>
<organism evidence="8 9">
    <name type="scientific">Ideonella paludis</name>
    <dbReference type="NCBI Taxonomy" id="1233411"/>
    <lineage>
        <taxon>Bacteria</taxon>
        <taxon>Pseudomonadati</taxon>
        <taxon>Pseudomonadota</taxon>
        <taxon>Betaproteobacteria</taxon>
        <taxon>Burkholderiales</taxon>
        <taxon>Sphaerotilaceae</taxon>
        <taxon>Ideonella</taxon>
    </lineage>
</organism>
<evidence type="ECO:0000313" key="8">
    <source>
        <dbReference type="EMBL" id="MBQ0935015.1"/>
    </source>
</evidence>
<evidence type="ECO:0000256" key="5">
    <source>
        <dbReference type="ARBA" id="ARBA00023136"/>
    </source>
</evidence>
<dbReference type="InterPro" id="IPR007060">
    <property type="entry name" value="FtsL/DivIC"/>
</dbReference>
<keyword evidence="7" id="KW-0997">Cell inner membrane</keyword>
<dbReference type="PANTHER" id="PTHR37485:SF1">
    <property type="entry name" value="CELL DIVISION PROTEIN FTSB"/>
    <property type="match status" value="1"/>
</dbReference>
<feature type="topological domain" description="Periplasmic" evidence="7">
    <location>
        <begin position="22"/>
        <end position="92"/>
    </location>
</feature>
<dbReference type="EMBL" id="JAGQDG010000002">
    <property type="protein sequence ID" value="MBQ0935015.1"/>
    <property type="molecule type" value="Genomic_DNA"/>
</dbReference>
<dbReference type="GO" id="GO:0051301">
    <property type="term" value="P:cell division"/>
    <property type="evidence" value="ECO:0007669"/>
    <property type="project" value="UniProtKB-KW"/>
</dbReference>
<dbReference type="Proteomes" id="UP000672097">
    <property type="component" value="Unassembled WGS sequence"/>
</dbReference>
<keyword evidence="4 7" id="KW-1133">Transmembrane helix</keyword>
<keyword evidence="6 7" id="KW-0131">Cell cycle</keyword>
<evidence type="ECO:0000256" key="6">
    <source>
        <dbReference type="ARBA" id="ARBA00023306"/>
    </source>
</evidence>
<evidence type="ECO:0000256" key="2">
    <source>
        <dbReference type="ARBA" id="ARBA00022618"/>
    </source>
</evidence>
<feature type="topological domain" description="Cytoplasmic" evidence="7">
    <location>
        <begin position="1"/>
        <end position="3"/>
    </location>
</feature>
<comment type="function">
    <text evidence="7">Essential cell division protein. May link together the upstream cell division proteins, which are predominantly cytoplasmic, with the downstream cell division proteins, which are predominantly periplasmic.</text>
</comment>
<comment type="caution">
    <text evidence="8">The sequence shown here is derived from an EMBL/GenBank/DDBJ whole genome shotgun (WGS) entry which is preliminary data.</text>
</comment>
<feature type="coiled-coil region" evidence="7">
    <location>
        <begin position="29"/>
        <end position="70"/>
    </location>
</feature>
<reference evidence="8 9" key="1">
    <citation type="submission" date="2021-04" db="EMBL/GenBank/DDBJ databases">
        <title>The genome sequence of type strain Ideonella paludis KCTC 32238.</title>
        <authorList>
            <person name="Liu Y."/>
        </authorList>
    </citation>
    <scope>NUCLEOTIDE SEQUENCE [LARGE SCALE GENOMIC DNA]</scope>
    <source>
        <strain evidence="8 9">KCTC 32238</strain>
    </source>
</reference>
<evidence type="ECO:0000313" key="9">
    <source>
        <dbReference type="Proteomes" id="UP000672097"/>
    </source>
</evidence>
<keyword evidence="3 7" id="KW-0812">Transmembrane</keyword>
<dbReference type="InterPro" id="IPR023081">
    <property type="entry name" value="Cell_div_FtsB"/>
</dbReference>
<dbReference type="NCBIfam" id="NF002058">
    <property type="entry name" value="PRK00888.1"/>
    <property type="match status" value="1"/>
</dbReference>
<evidence type="ECO:0000256" key="7">
    <source>
        <dbReference type="HAMAP-Rule" id="MF_00599"/>
    </source>
</evidence>
<keyword evidence="2 7" id="KW-0132">Cell division</keyword>
<comment type="similarity">
    <text evidence="7">Belongs to the FtsB family.</text>
</comment>
<keyword evidence="9" id="KW-1185">Reference proteome</keyword>
<keyword evidence="5 7" id="KW-0472">Membrane</keyword>
<keyword evidence="7" id="KW-0175">Coiled coil</keyword>
<protein>
    <recommendedName>
        <fullName evidence="7">Cell division protein FtsB</fullName>
    </recommendedName>
</protein>
<dbReference type="PANTHER" id="PTHR37485">
    <property type="entry name" value="CELL DIVISION PROTEIN FTSB"/>
    <property type="match status" value="1"/>
</dbReference>
<accession>A0ABS5DV48</accession>
<name>A0ABS5DV48_9BURK</name>
<keyword evidence="1 7" id="KW-1003">Cell membrane</keyword>
<comment type="subcellular location">
    <subcellularLocation>
        <location evidence="7">Cell inner membrane</location>
        <topology evidence="7">Single-pass type II membrane protein</topology>
    </subcellularLocation>
    <text evidence="7">Localizes to the division septum.</text>
</comment>
<dbReference type="Pfam" id="PF04977">
    <property type="entry name" value="DivIC"/>
    <property type="match status" value="1"/>
</dbReference>
<comment type="subunit">
    <text evidence="7">Part of a complex composed of FtsB, FtsL and FtsQ.</text>
</comment>